<gene>
    <name evidence="2" type="ORF">QJS04_geneDACA015370</name>
</gene>
<name>A0AAV9ASM4_ACOGR</name>
<reference evidence="2" key="1">
    <citation type="journal article" date="2023" name="Nat. Commun.">
        <title>Diploid and tetraploid genomes of Acorus and the evolution of monocots.</title>
        <authorList>
            <person name="Ma L."/>
            <person name="Liu K.W."/>
            <person name="Li Z."/>
            <person name="Hsiao Y.Y."/>
            <person name="Qi Y."/>
            <person name="Fu T."/>
            <person name="Tang G.D."/>
            <person name="Zhang D."/>
            <person name="Sun W.H."/>
            <person name="Liu D.K."/>
            <person name="Li Y."/>
            <person name="Chen G.Z."/>
            <person name="Liu X.D."/>
            <person name="Liao X.Y."/>
            <person name="Jiang Y.T."/>
            <person name="Yu X."/>
            <person name="Hao Y."/>
            <person name="Huang J."/>
            <person name="Zhao X.W."/>
            <person name="Ke S."/>
            <person name="Chen Y.Y."/>
            <person name="Wu W.L."/>
            <person name="Hsu J.L."/>
            <person name="Lin Y.F."/>
            <person name="Huang M.D."/>
            <person name="Li C.Y."/>
            <person name="Huang L."/>
            <person name="Wang Z.W."/>
            <person name="Zhao X."/>
            <person name="Zhong W.Y."/>
            <person name="Peng D.H."/>
            <person name="Ahmad S."/>
            <person name="Lan S."/>
            <person name="Zhang J.S."/>
            <person name="Tsai W.C."/>
            <person name="Van de Peer Y."/>
            <person name="Liu Z.J."/>
        </authorList>
    </citation>
    <scope>NUCLEOTIDE SEQUENCE</scope>
    <source>
        <strain evidence="2">SCP</strain>
    </source>
</reference>
<dbReference type="AlphaFoldDB" id="A0AAV9ASM4"/>
<dbReference type="Proteomes" id="UP001179952">
    <property type="component" value="Unassembled WGS sequence"/>
</dbReference>
<evidence type="ECO:0000313" key="2">
    <source>
        <dbReference type="EMBL" id="KAK1267343.1"/>
    </source>
</evidence>
<organism evidence="2 3">
    <name type="scientific">Acorus gramineus</name>
    <name type="common">Dwarf sweet flag</name>
    <dbReference type="NCBI Taxonomy" id="55184"/>
    <lineage>
        <taxon>Eukaryota</taxon>
        <taxon>Viridiplantae</taxon>
        <taxon>Streptophyta</taxon>
        <taxon>Embryophyta</taxon>
        <taxon>Tracheophyta</taxon>
        <taxon>Spermatophyta</taxon>
        <taxon>Magnoliopsida</taxon>
        <taxon>Liliopsida</taxon>
        <taxon>Acoraceae</taxon>
        <taxon>Acorus</taxon>
    </lineage>
</organism>
<evidence type="ECO:0000256" key="1">
    <source>
        <dbReference type="SAM" id="MobiDB-lite"/>
    </source>
</evidence>
<evidence type="ECO:0000313" key="3">
    <source>
        <dbReference type="Proteomes" id="UP001179952"/>
    </source>
</evidence>
<protein>
    <submittedName>
        <fullName evidence="2">Uncharacterized protein</fullName>
    </submittedName>
</protein>
<sequence length="82" mass="9316">MSSCAYLSEGFPNNLTKGEPQPLLKPPIRPFQSEANNDHSSMLVRDVPLGKDFTFMTSKNLGKSENQTYPTRELMHFIQREA</sequence>
<keyword evidence="3" id="KW-1185">Reference proteome</keyword>
<dbReference type="EMBL" id="JAUJYN010000007">
    <property type="protein sequence ID" value="KAK1267343.1"/>
    <property type="molecule type" value="Genomic_DNA"/>
</dbReference>
<feature type="compositionally biased region" description="Polar residues" evidence="1">
    <location>
        <begin position="1"/>
        <end position="16"/>
    </location>
</feature>
<comment type="caution">
    <text evidence="2">The sequence shown here is derived from an EMBL/GenBank/DDBJ whole genome shotgun (WGS) entry which is preliminary data.</text>
</comment>
<reference evidence="2" key="2">
    <citation type="submission" date="2023-06" db="EMBL/GenBank/DDBJ databases">
        <authorList>
            <person name="Ma L."/>
            <person name="Liu K.-W."/>
            <person name="Li Z."/>
            <person name="Hsiao Y.-Y."/>
            <person name="Qi Y."/>
            <person name="Fu T."/>
            <person name="Tang G."/>
            <person name="Zhang D."/>
            <person name="Sun W.-H."/>
            <person name="Liu D.-K."/>
            <person name="Li Y."/>
            <person name="Chen G.-Z."/>
            <person name="Liu X.-D."/>
            <person name="Liao X.-Y."/>
            <person name="Jiang Y.-T."/>
            <person name="Yu X."/>
            <person name="Hao Y."/>
            <person name="Huang J."/>
            <person name="Zhao X.-W."/>
            <person name="Ke S."/>
            <person name="Chen Y.-Y."/>
            <person name="Wu W.-L."/>
            <person name="Hsu J.-L."/>
            <person name="Lin Y.-F."/>
            <person name="Huang M.-D."/>
            <person name="Li C.-Y."/>
            <person name="Huang L."/>
            <person name="Wang Z.-W."/>
            <person name="Zhao X."/>
            <person name="Zhong W.-Y."/>
            <person name="Peng D.-H."/>
            <person name="Ahmad S."/>
            <person name="Lan S."/>
            <person name="Zhang J.-S."/>
            <person name="Tsai W.-C."/>
            <person name="Van De Peer Y."/>
            <person name="Liu Z.-J."/>
        </authorList>
    </citation>
    <scope>NUCLEOTIDE SEQUENCE</scope>
    <source>
        <strain evidence="2">SCP</strain>
        <tissue evidence="2">Leaves</tissue>
    </source>
</reference>
<feature type="region of interest" description="Disordered" evidence="1">
    <location>
        <begin position="1"/>
        <end position="38"/>
    </location>
</feature>
<accession>A0AAV9ASM4</accession>
<proteinExistence type="predicted"/>